<keyword evidence="1" id="KW-1133">Transmembrane helix</keyword>
<dbReference type="AlphaFoldDB" id="A0A4V1EFS8"/>
<dbReference type="GO" id="GO:0008081">
    <property type="term" value="F:phosphoric diester hydrolase activity"/>
    <property type="evidence" value="ECO:0007669"/>
    <property type="project" value="InterPro"/>
</dbReference>
<sequence length="348" mass="40290">MLSRKKLKTESVKRAVKKAKHQPRHLRAAAQNMALRLSMLAVLGIIIFSCVFIYKDYKNKTQKAAEKAEQANKETTSEEKTENTKQWYEHRAIAHALGEIDGKEYTNSKDAFLNSYQKGFKVFEVDLMQTTDHVMVARHYWGKDLSDPKSKGGSPVSYSQFKKIKLYGKYTSVSLKELFELMDQYPDTYIMTDTKDSDAAAAKDDFSVIVRTARDMKKEYLLDRVIVQIYNQPMYHAIQQVHAFRHVVYTTYKQTDVAFSKMIRFCKANGIEAVTVPSSSVNDFRMELLNKAGIYSFTHTVNSVYETREYMKLGVYGVYTDFLTNTEVDLCSLNLKKQEFLNRFFNKH</sequence>
<accession>A0A4V1EFS8</accession>
<dbReference type="PANTHER" id="PTHR46211:SF1">
    <property type="entry name" value="GLYCEROPHOSPHODIESTER PHOSPHODIESTERASE, CYTOPLASMIC"/>
    <property type="match status" value="1"/>
</dbReference>
<feature type="transmembrane region" description="Helical" evidence="1">
    <location>
        <begin position="34"/>
        <end position="54"/>
    </location>
</feature>
<evidence type="ECO:0000259" key="2">
    <source>
        <dbReference type="PROSITE" id="PS51704"/>
    </source>
</evidence>
<dbReference type="PANTHER" id="PTHR46211">
    <property type="entry name" value="GLYCEROPHOSPHORYL DIESTER PHOSPHODIESTERASE"/>
    <property type="match status" value="1"/>
</dbReference>
<name>A0A4V1EFS8_9FIRM</name>
<evidence type="ECO:0000313" key="4">
    <source>
        <dbReference type="Proteomes" id="UP000298653"/>
    </source>
</evidence>
<feature type="domain" description="GP-PDE" evidence="2">
    <location>
        <begin position="90"/>
        <end position="330"/>
    </location>
</feature>
<dbReference type="EMBL" id="CP040058">
    <property type="protein sequence ID" value="QCP33630.1"/>
    <property type="molecule type" value="Genomic_DNA"/>
</dbReference>
<keyword evidence="4" id="KW-1185">Reference proteome</keyword>
<dbReference type="InterPro" id="IPR017946">
    <property type="entry name" value="PLC-like_Pdiesterase_TIM-brl"/>
</dbReference>
<dbReference type="KEGG" id="arf:AR1Y2_0176"/>
<proteinExistence type="predicted"/>
<dbReference type="Pfam" id="PF03009">
    <property type="entry name" value="GDPD"/>
    <property type="match status" value="1"/>
</dbReference>
<dbReference type="PROSITE" id="PS51704">
    <property type="entry name" value="GP_PDE"/>
    <property type="match status" value="1"/>
</dbReference>
<reference evidence="3 4" key="1">
    <citation type="submission" date="2019-05" db="EMBL/GenBank/DDBJ databases">
        <title>Complete genome sequencing of Anaerostipes rhamnosivorans.</title>
        <authorList>
            <person name="Bui T.P.N."/>
            <person name="de Vos W.M."/>
        </authorList>
    </citation>
    <scope>NUCLEOTIDE SEQUENCE [LARGE SCALE GENOMIC DNA]</scope>
    <source>
        <strain evidence="3 4">1y2</strain>
    </source>
</reference>
<protein>
    <recommendedName>
        <fullName evidence="2">GP-PDE domain-containing protein</fullName>
    </recommendedName>
</protein>
<dbReference type="GO" id="GO:0006629">
    <property type="term" value="P:lipid metabolic process"/>
    <property type="evidence" value="ECO:0007669"/>
    <property type="project" value="InterPro"/>
</dbReference>
<dbReference type="CDD" id="cd08583">
    <property type="entry name" value="PI-PLCc_GDPD_SF_unchar1"/>
    <property type="match status" value="1"/>
</dbReference>
<gene>
    <name evidence="3" type="ORF">AR1Y2_0176</name>
</gene>
<dbReference type="RefSeq" id="WP_137327278.1">
    <property type="nucleotide sequence ID" value="NZ_CP040058.1"/>
</dbReference>
<keyword evidence="1" id="KW-0812">Transmembrane</keyword>
<evidence type="ECO:0000313" key="3">
    <source>
        <dbReference type="EMBL" id="QCP33630.1"/>
    </source>
</evidence>
<dbReference type="OrthoDB" id="2033680at2"/>
<dbReference type="InterPro" id="IPR030395">
    <property type="entry name" value="GP_PDE_dom"/>
</dbReference>
<dbReference type="Gene3D" id="3.20.20.190">
    <property type="entry name" value="Phosphatidylinositol (PI) phosphodiesterase"/>
    <property type="match status" value="1"/>
</dbReference>
<dbReference type="Proteomes" id="UP000298653">
    <property type="component" value="Chromosome"/>
</dbReference>
<evidence type="ECO:0000256" key="1">
    <source>
        <dbReference type="SAM" id="Phobius"/>
    </source>
</evidence>
<dbReference type="SUPFAM" id="SSF51695">
    <property type="entry name" value="PLC-like phosphodiesterases"/>
    <property type="match status" value="1"/>
</dbReference>
<keyword evidence="1" id="KW-0472">Membrane</keyword>
<organism evidence="3 4">
    <name type="scientific">Anaerostipes rhamnosivorans</name>
    <dbReference type="NCBI Taxonomy" id="1229621"/>
    <lineage>
        <taxon>Bacteria</taxon>
        <taxon>Bacillati</taxon>
        <taxon>Bacillota</taxon>
        <taxon>Clostridia</taxon>
        <taxon>Lachnospirales</taxon>
        <taxon>Lachnospiraceae</taxon>
        <taxon>Anaerostipes</taxon>
    </lineage>
</organism>